<dbReference type="InterPro" id="IPR037274">
    <property type="entry name" value="Znf_CHY_sf"/>
</dbReference>
<keyword evidence="2 4" id="KW-0863">Zinc-finger</keyword>
<feature type="domain" description="RING-type" evidence="5">
    <location>
        <begin position="1185"/>
        <end position="1223"/>
    </location>
</feature>
<dbReference type="PROSITE" id="PS50089">
    <property type="entry name" value="ZF_RING_2"/>
    <property type="match status" value="1"/>
</dbReference>
<dbReference type="GO" id="GO:0016567">
    <property type="term" value="P:protein ubiquitination"/>
    <property type="evidence" value="ECO:0007669"/>
    <property type="project" value="TreeGrafter"/>
</dbReference>
<dbReference type="PANTHER" id="PTHR21319:SF39">
    <property type="entry name" value="ZINC FINGER PROTEIN"/>
    <property type="match status" value="1"/>
</dbReference>
<evidence type="ECO:0000259" key="6">
    <source>
        <dbReference type="PROSITE" id="PS51266"/>
    </source>
</evidence>
<dbReference type="Gene3D" id="1.20.120.520">
    <property type="entry name" value="nmb1532 protein domain like"/>
    <property type="match status" value="3"/>
</dbReference>
<evidence type="ECO:0000256" key="1">
    <source>
        <dbReference type="ARBA" id="ARBA00022723"/>
    </source>
</evidence>
<dbReference type="GO" id="GO:0008270">
    <property type="term" value="F:zinc ion binding"/>
    <property type="evidence" value="ECO:0007669"/>
    <property type="project" value="UniProtKB-KW"/>
</dbReference>
<dbReference type="InterPro" id="IPR008913">
    <property type="entry name" value="Znf_CHY"/>
</dbReference>
<dbReference type="Pfam" id="PF01814">
    <property type="entry name" value="Hemerythrin"/>
    <property type="match status" value="1"/>
</dbReference>
<evidence type="ECO:0000259" key="5">
    <source>
        <dbReference type="PROSITE" id="PS50089"/>
    </source>
</evidence>
<dbReference type="CDD" id="cd16464">
    <property type="entry name" value="RING-H2_Pirh2-like"/>
    <property type="match status" value="1"/>
</dbReference>
<dbReference type="PROSITE" id="PS51270">
    <property type="entry name" value="ZF_CTCHY"/>
    <property type="match status" value="1"/>
</dbReference>
<feature type="domain" description="CTCHY-type" evidence="7">
    <location>
        <begin position="1117"/>
        <end position="1184"/>
    </location>
</feature>
<dbReference type="GO" id="GO:0061630">
    <property type="term" value="F:ubiquitin protein ligase activity"/>
    <property type="evidence" value="ECO:0007669"/>
    <property type="project" value="TreeGrafter"/>
</dbReference>
<dbReference type="Pfam" id="PF05495">
    <property type="entry name" value="zf-CHY"/>
    <property type="match status" value="1"/>
</dbReference>
<dbReference type="GO" id="GO:0006511">
    <property type="term" value="P:ubiquitin-dependent protein catabolic process"/>
    <property type="evidence" value="ECO:0007669"/>
    <property type="project" value="TreeGrafter"/>
</dbReference>
<dbReference type="PROSITE" id="PS51266">
    <property type="entry name" value="ZF_CHY"/>
    <property type="match status" value="1"/>
</dbReference>
<evidence type="ECO:0000256" key="2">
    <source>
        <dbReference type="ARBA" id="ARBA00022771"/>
    </source>
</evidence>
<dbReference type="SUPFAM" id="SSF161245">
    <property type="entry name" value="Zinc hairpin stack"/>
    <property type="match status" value="1"/>
</dbReference>
<dbReference type="Pfam" id="PF14599">
    <property type="entry name" value="zinc_ribbon_6"/>
    <property type="match status" value="1"/>
</dbReference>
<dbReference type="InterPro" id="IPR039512">
    <property type="entry name" value="RCHY1_zinc-ribbon"/>
</dbReference>
<keyword evidence="1" id="KW-0479">Metal-binding</keyword>
<dbReference type="Gene3D" id="2.20.28.10">
    <property type="match status" value="1"/>
</dbReference>
<proteinExistence type="predicted"/>
<dbReference type="PANTHER" id="PTHR21319">
    <property type="entry name" value="RING FINGER AND CHY ZINC FINGER DOMAIN-CONTAINING PROTEIN 1"/>
    <property type="match status" value="1"/>
</dbReference>
<dbReference type="Gene3D" id="3.30.40.10">
    <property type="entry name" value="Zinc/RING finger domain, C3HC4 (zinc finger)"/>
    <property type="match status" value="1"/>
</dbReference>
<dbReference type="InterPro" id="IPR017921">
    <property type="entry name" value="Znf_CTCHY"/>
</dbReference>
<keyword evidence="9" id="KW-1185">Reference proteome</keyword>
<comment type="caution">
    <text evidence="8">The sequence shown here is derived from an EMBL/GenBank/DDBJ whole genome shotgun (WGS) entry which is preliminary data.</text>
</comment>
<dbReference type="Proteomes" id="UP000655225">
    <property type="component" value="Unassembled WGS sequence"/>
</dbReference>
<dbReference type="SUPFAM" id="SSF161219">
    <property type="entry name" value="CHY zinc finger-like"/>
    <property type="match status" value="1"/>
</dbReference>
<dbReference type="FunFam" id="1.20.120.520:FF:000009">
    <property type="entry name" value="Zinc finger protein BRUTUS"/>
    <property type="match status" value="1"/>
</dbReference>
<evidence type="ECO:0000256" key="4">
    <source>
        <dbReference type="PROSITE-ProRule" id="PRU00601"/>
    </source>
</evidence>
<accession>A0A834YKY4</accession>
<protein>
    <submittedName>
        <fullName evidence="8">Uncharacterized protein</fullName>
    </submittedName>
</protein>
<dbReference type="InterPro" id="IPR001841">
    <property type="entry name" value="Znf_RING"/>
</dbReference>
<dbReference type="InterPro" id="IPR012312">
    <property type="entry name" value="Hemerythrin-like"/>
</dbReference>
<reference evidence="8 9" key="1">
    <citation type="submission" date="2020-04" db="EMBL/GenBank/DDBJ databases">
        <title>Plant Genome Project.</title>
        <authorList>
            <person name="Zhang R.-G."/>
        </authorList>
    </citation>
    <scope>NUCLEOTIDE SEQUENCE [LARGE SCALE GENOMIC DNA]</scope>
    <source>
        <strain evidence="8">YNK0</strain>
        <tissue evidence="8">Leaf</tissue>
    </source>
</reference>
<dbReference type="CDD" id="cd12108">
    <property type="entry name" value="Hr-like"/>
    <property type="match status" value="2"/>
</dbReference>
<keyword evidence="3" id="KW-0862">Zinc</keyword>
<feature type="domain" description="CHY-type" evidence="6">
    <location>
        <begin position="1045"/>
        <end position="1114"/>
    </location>
</feature>
<evidence type="ECO:0000256" key="3">
    <source>
        <dbReference type="ARBA" id="ARBA00022833"/>
    </source>
</evidence>
<name>A0A834YKY4_TETSI</name>
<evidence type="ECO:0000313" key="9">
    <source>
        <dbReference type="Proteomes" id="UP000655225"/>
    </source>
</evidence>
<sequence length="1358" mass="154920">MGTGESPKCPSPPPATATAAGSFSGVRLVDAPILLLVSFHKALRADLTELHRLTLSSSEIGPPGRDLILELHRRYEFFRLVYKYHCTFEDEVIFQALDLRVRNVVSTYSLEHRSMDDLLDSVFDCLNVLLEDGGNLSKPFQELVLRTGTIQKSICQHMLKEEEQVFPLLMQHFSFKEQASLVWQFMCSVPIMLLEDFLPWMTSYLSPDEQDDVLHCIEEVVPKEKLLQEVVISWLANKLRPAFGAYSAGKNEKEASCTDELLKLKDLPKIYSSKKSLSGENWRWREADCLHSNVRHHPVDGLLRWHGAIRKDLEEILQELYEIRNSKSFSNLASVSGQLKFLADVLIFYSDALEKVFFPVLSELSNGFLSPSCQRFLDESQIECLLQLLQNCNAQSGMSLCNLVEKLCWQLKSFMTGIGKHLNFQEIEVFPLIRKNCNHEMQQWLLYTSLHMMPLGLLKCVITWLSAHLSEDESKAILHSIKLAGPLVDKSFASLLDSWVRIGYSGKTSVDKFRKELQEMCKSRISFLSEQIKEDTGFPSLNLDVHPYKKSHPGQMEPTSADKAKNCVSNSSFSSLCAEEKYNTAYSSGINLQMYFHGAVKSLSLFSKFPAEKSGAGSSLNPEPRPIDHIFFFHKALNNDLEYLVDRSATMAENVGFLMEFRRRFHLVQFLYQIHSDTEDEIAFPALEAKGKLQNISHSYTIDHKLEVEQFNNISNILDEMSELHVSLPSGFSGVDVATAATHDQRMMKYRHLCMKLHRMCKSMHKILGDHVQREEIELWPLFRECFSNEEQEKIIGCILGRTRAEILQEMIPWLMASLTPGEQHSIMSLWRKATKNTMFDEWLGEWWEGMNSYDIAKVIKESNIPPSQTEDPLEIVASYLSEEGFGDPRGNLQDKGLRFSQNGSAGPNFEPSGNGNINDKAEILNADQDNYQHSECIKLYGEVDKQGCNKIVNVTDRVEKPGQLLQVRQKFRHHEEHLLTMSQEDLEVAIRRVSRDTTLDPQKKSYIIQNLLMSRWIVTQKKSHPEVSSNGEEIPGHCPSYRDPLKLTFGCKHYKRNCKVLAACCNQLFTCRYCHHDATDHSMDRKSTTKMMCMKCLKIQPIGPTCSSASCNGLSMARYFCRICKLFDDERLSNREIYHCPYCNLCRVGKGLGIDYFHCMNCNACMSRYLAVHICREKCFEDNCPICHEYIFTSSSPVKALACGHLMHSACFRVFGSCKLPRIGVFLLEILLTLIPFTGCSLLLGLHVYSLYLPNLQQVTGGHAVDMFTSLNGDKGVLKKMNFDIQNIPENAIMWQETGEVYFGMLDALLAEEKIPQEYSGQTQVILCNDCEKRGVAPFHWLYHKCPHCGSYNTRLL</sequence>
<dbReference type="GO" id="GO:0005634">
    <property type="term" value="C:nucleus"/>
    <property type="evidence" value="ECO:0007669"/>
    <property type="project" value="TreeGrafter"/>
</dbReference>
<evidence type="ECO:0000313" key="8">
    <source>
        <dbReference type="EMBL" id="KAF8390297.1"/>
    </source>
</evidence>
<dbReference type="InterPro" id="IPR013083">
    <property type="entry name" value="Znf_RING/FYVE/PHD"/>
</dbReference>
<dbReference type="EMBL" id="JABCRI010000018">
    <property type="protein sequence ID" value="KAF8390297.1"/>
    <property type="molecule type" value="Genomic_DNA"/>
</dbReference>
<gene>
    <name evidence="8" type="ORF">HHK36_024822</name>
</gene>
<dbReference type="InterPro" id="IPR037275">
    <property type="entry name" value="Znf_CTCHY_sf"/>
</dbReference>
<evidence type="ECO:0000259" key="7">
    <source>
        <dbReference type="PROSITE" id="PS51270"/>
    </source>
</evidence>
<dbReference type="OMA" id="ICHEDIF"/>
<dbReference type="OrthoDB" id="411372at2759"/>
<organism evidence="8 9">
    <name type="scientific">Tetracentron sinense</name>
    <name type="common">Spur-leaf</name>
    <dbReference type="NCBI Taxonomy" id="13715"/>
    <lineage>
        <taxon>Eukaryota</taxon>
        <taxon>Viridiplantae</taxon>
        <taxon>Streptophyta</taxon>
        <taxon>Embryophyta</taxon>
        <taxon>Tracheophyta</taxon>
        <taxon>Spermatophyta</taxon>
        <taxon>Magnoliopsida</taxon>
        <taxon>Trochodendrales</taxon>
        <taxon>Trochodendraceae</taxon>
        <taxon>Tetracentron</taxon>
    </lineage>
</organism>